<evidence type="ECO:0000313" key="3">
    <source>
        <dbReference type="Proteomes" id="UP001157114"/>
    </source>
</evidence>
<name>A0ABQ6G7T3_9BACL</name>
<gene>
    <name evidence="2" type="ORF">MU1_13620</name>
</gene>
<evidence type="ECO:0000256" key="1">
    <source>
        <dbReference type="SAM" id="Phobius"/>
    </source>
</evidence>
<feature type="transmembrane region" description="Helical" evidence="1">
    <location>
        <begin position="44"/>
        <end position="62"/>
    </location>
</feature>
<sequence>MVTATYACIFIMMFLMIIIVDMFVAQDSFMTSFKELMAGRQKLLAYIGYGLLASLISDIGIARRKRANAASQEEGASK</sequence>
<protein>
    <submittedName>
        <fullName evidence="2">Uncharacterized protein</fullName>
    </submittedName>
</protein>
<feature type="transmembrane region" description="Helical" evidence="1">
    <location>
        <begin position="7"/>
        <end position="24"/>
    </location>
</feature>
<evidence type="ECO:0000313" key="2">
    <source>
        <dbReference type="EMBL" id="GLX67018.1"/>
    </source>
</evidence>
<keyword evidence="1" id="KW-1133">Transmembrane helix</keyword>
<proteinExistence type="predicted"/>
<dbReference type="EMBL" id="BSSQ01000005">
    <property type="protein sequence ID" value="GLX67018.1"/>
    <property type="molecule type" value="Genomic_DNA"/>
</dbReference>
<keyword evidence="3" id="KW-1185">Reference proteome</keyword>
<accession>A0ABQ6G7T3</accession>
<reference evidence="2 3" key="1">
    <citation type="submission" date="2023-03" db="EMBL/GenBank/DDBJ databases">
        <title>Draft genome sequence of the bacteria which degrade cell wall of Tricholomamatutake.</title>
        <authorList>
            <person name="Konishi Y."/>
            <person name="Fukuta Y."/>
            <person name="Shirasaka N."/>
        </authorList>
    </citation>
    <scope>NUCLEOTIDE SEQUENCE [LARGE SCALE GENOMIC DNA]</scope>
    <source>
        <strain evidence="3">mu1</strain>
    </source>
</reference>
<dbReference type="Proteomes" id="UP001157114">
    <property type="component" value="Unassembled WGS sequence"/>
</dbReference>
<organism evidence="2 3">
    <name type="scientific">Paenibacillus glycanilyticus</name>
    <dbReference type="NCBI Taxonomy" id="126569"/>
    <lineage>
        <taxon>Bacteria</taxon>
        <taxon>Bacillati</taxon>
        <taxon>Bacillota</taxon>
        <taxon>Bacilli</taxon>
        <taxon>Bacillales</taxon>
        <taxon>Paenibacillaceae</taxon>
        <taxon>Paenibacillus</taxon>
    </lineage>
</organism>
<keyword evidence="1" id="KW-0472">Membrane</keyword>
<keyword evidence="1" id="KW-0812">Transmembrane</keyword>
<dbReference type="RefSeq" id="WP_284237734.1">
    <property type="nucleotide sequence ID" value="NZ_BSSQ01000005.1"/>
</dbReference>
<comment type="caution">
    <text evidence="2">The sequence shown here is derived from an EMBL/GenBank/DDBJ whole genome shotgun (WGS) entry which is preliminary data.</text>
</comment>